<dbReference type="OrthoDB" id="9799608at2"/>
<keyword evidence="3" id="KW-0418">Kinase</keyword>
<comment type="similarity">
    <text evidence="1">Belongs to the FGGY kinase family.</text>
</comment>
<reference evidence="4 5" key="1">
    <citation type="submission" date="2016-04" db="EMBL/GenBank/DDBJ databases">
        <title>Complete genome sequence of natural rubber-degrading, novel Gram-negative bacterium, Rhizobacter gummiphilus strain NS21.</title>
        <authorList>
            <person name="Tabata M."/>
            <person name="Kasai D."/>
            <person name="Fukuda M."/>
        </authorList>
    </citation>
    <scope>NUCLEOTIDE SEQUENCE [LARGE SCALE GENOMIC DNA]</scope>
    <source>
        <strain evidence="4 5">NS21</strain>
    </source>
</reference>
<evidence type="ECO:0000256" key="3">
    <source>
        <dbReference type="ARBA" id="ARBA00022777"/>
    </source>
</evidence>
<proteinExistence type="inferred from homology"/>
<dbReference type="EMBL" id="CP015118">
    <property type="protein sequence ID" value="ARN19585.1"/>
    <property type="molecule type" value="Genomic_DNA"/>
</dbReference>
<evidence type="ECO:0000313" key="4">
    <source>
        <dbReference type="EMBL" id="ARN19585.1"/>
    </source>
</evidence>
<dbReference type="AlphaFoldDB" id="A0A1W6L5K7"/>
<organism evidence="4 5">
    <name type="scientific">Piscinibacter gummiphilus</name>
    <dbReference type="NCBI Taxonomy" id="946333"/>
    <lineage>
        <taxon>Bacteria</taxon>
        <taxon>Pseudomonadati</taxon>
        <taxon>Pseudomonadota</taxon>
        <taxon>Betaproteobacteria</taxon>
        <taxon>Burkholderiales</taxon>
        <taxon>Sphaerotilaceae</taxon>
        <taxon>Piscinibacter</taxon>
    </lineage>
</organism>
<keyword evidence="5" id="KW-1185">Reference proteome</keyword>
<evidence type="ECO:0000313" key="5">
    <source>
        <dbReference type="Proteomes" id="UP000193427"/>
    </source>
</evidence>
<dbReference type="InterPro" id="IPR043129">
    <property type="entry name" value="ATPase_NBD"/>
</dbReference>
<protein>
    <submittedName>
        <fullName evidence="4">Uncharacterized protein</fullName>
    </submittedName>
</protein>
<keyword evidence="2" id="KW-0808">Transferase</keyword>
<evidence type="ECO:0000256" key="1">
    <source>
        <dbReference type="ARBA" id="ARBA00009156"/>
    </source>
</evidence>
<accession>A0A1W6L5K7</accession>
<dbReference type="InterPro" id="IPR049382">
    <property type="entry name" value="FGGY_C_2"/>
</dbReference>
<dbReference type="GO" id="GO:0016301">
    <property type="term" value="F:kinase activity"/>
    <property type="evidence" value="ECO:0007669"/>
    <property type="project" value="UniProtKB-KW"/>
</dbReference>
<dbReference type="Proteomes" id="UP000193427">
    <property type="component" value="Chromosome"/>
</dbReference>
<dbReference type="RefSeq" id="WP_085749847.1">
    <property type="nucleotide sequence ID" value="NZ_BSPR01000003.1"/>
</dbReference>
<dbReference type="InterPro" id="IPR050406">
    <property type="entry name" value="FGGY_Carb_Kinase"/>
</dbReference>
<dbReference type="InterPro" id="IPR018484">
    <property type="entry name" value="FGGY_N"/>
</dbReference>
<dbReference type="Pfam" id="PF00370">
    <property type="entry name" value="FGGY_N"/>
    <property type="match status" value="1"/>
</dbReference>
<dbReference type="STRING" id="946333.A4W93_06465"/>
<dbReference type="PANTHER" id="PTHR43095">
    <property type="entry name" value="SUGAR KINASE"/>
    <property type="match status" value="1"/>
</dbReference>
<sequence length="454" mass="49037">MSEAALTLVLDVGKTRTKLLVIDDEGRLLQSWGYDSQSIETTSGYLALDTGSVQTWLSDTLAGVGSLRKSVRRIVPITHGAALAGIGPSGLAVPVADYEFEGFNDRPADWAERVDPFASTLCPILPLGLNAATQLDWMQRHLPGRMSKVSHWMPYAQYWAWWLSGVASSEVSALGCHTLLWKPREGGWSALARREGWDRRFAPMRHAWDTLGFVRPELASSLGLPSGVRILCGAHDSNACLARYLRSWPRMTLVSSGTWVVVMASSASLSALDGKGDFLANVSVRGEAVPTGRFMGGRDIERLCAGADPRLADRHVLRQLIADGVSIERGGQRVRMADGQSISAEGLVDRFDARERATLAAMYAAHETMNCVQALGAVGPLTVDGPLASNEVYLELLAAMQGDVHASNDLVEGTARGGYVLAHWTDARLTPPLVRPVAVPDDAHLLRGRVAPIL</sequence>
<dbReference type="Pfam" id="PF21546">
    <property type="entry name" value="FGGY_C_2"/>
    <property type="match status" value="1"/>
</dbReference>
<dbReference type="Gene3D" id="3.30.420.40">
    <property type="match status" value="3"/>
</dbReference>
<gene>
    <name evidence="4" type="ORF">A4W93_06465</name>
</gene>
<dbReference type="GO" id="GO:0005975">
    <property type="term" value="P:carbohydrate metabolic process"/>
    <property type="evidence" value="ECO:0007669"/>
    <property type="project" value="InterPro"/>
</dbReference>
<dbReference type="PANTHER" id="PTHR43095:SF5">
    <property type="entry name" value="XYLULOSE KINASE"/>
    <property type="match status" value="1"/>
</dbReference>
<dbReference type="KEGG" id="rgu:A4W93_06465"/>
<name>A0A1W6L5K7_9BURK</name>
<dbReference type="SUPFAM" id="SSF53067">
    <property type="entry name" value="Actin-like ATPase domain"/>
    <property type="match status" value="1"/>
</dbReference>
<evidence type="ECO:0000256" key="2">
    <source>
        <dbReference type="ARBA" id="ARBA00022679"/>
    </source>
</evidence>